<dbReference type="Gene3D" id="3.30.240.20">
    <property type="entry name" value="bsu07140 like domains"/>
    <property type="match status" value="1"/>
</dbReference>
<name>A0AAP2G418_9BACT</name>
<gene>
    <name evidence="9" type="ORF">KI659_03190</name>
</gene>
<evidence type="ECO:0000313" key="10">
    <source>
        <dbReference type="Proteomes" id="UP001319104"/>
    </source>
</evidence>
<dbReference type="PANTHER" id="PTHR34582:SF6">
    <property type="entry name" value="UPF0702 TRANSMEMBRANE PROTEIN YCAP"/>
    <property type="match status" value="1"/>
</dbReference>
<dbReference type="InterPro" id="IPR007353">
    <property type="entry name" value="DUF421"/>
</dbReference>
<reference evidence="9 10" key="1">
    <citation type="submission" date="2021-05" db="EMBL/GenBank/DDBJ databases">
        <authorList>
            <person name="Zhang Z.D."/>
            <person name="Osman G."/>
        </authorList>
    </citation>
    <scope>NUCLEOTIDE SEQUENCE [LARGE SCALE GENOMIC DNA]</scope>
    <source>
        <strain evidence="9 10">KCTC 32217</strain>
    </source>
</reference>
<proteinExistence type="inferred from homology"/>
<keyword evidence="3" id="KW-1003">Cell membrane</keyword>
<keyword evidence="10" id="KW-1185">Reference proteome</keyword>
<dbReference type="Pfam" id="PF04239">
    <property type="entry name" value="DUF421"/>
    <property type="match status" value="1"/>
</dbReference>
<feature type="transmembrane region" description="Helical" evidence="7">
    <location>
        <begin position="79"/>
        <end position="96"/>
    </location>
</feature>
<protein>
    <submittedName>
        <fullName evidence="9">DUF421 domain-containing protein</fullName>
    </submittedName>
</protein>
<dbReference type="EMBL" id="JAHCMY010000001">
    <property type="protein sequence ID" value="MBS9523013.1"/>
    <property type="molecule type" value="Genomic_DNA"/>
</dbReference>
<comment type="subcellular location">
    <subcellularLocation>
        <location evidence="1">Cell membrane</location>
        <topology evidence="1">Multi-pass membrane protein</topology>
    </subcellularLocation>
</comment>
<evidence type="ECO:0000259" key="8">
    <source>
        <dbReference type="Pfam" id="PF04239"/>
    </source>
</evidence>
<dbReference type="AlphaFoldDB" id="A0AAP2G418"/>
<evidence type="ECO:0000256" key="2">
    <source>
        <dbReference type="ARBA" id="ARBA00006448"/>
    </source>
</evidence>
<evidence type="ECO:0000256" key="1">
    <source>
        <dbReference type="ARBA" id="ARBA00004651"/>
    </source>
</evidence>
<feature type="domain" description="YetF C-terminal" evidence="8">
    <location>
        <begin position="102"/>
        <end position="173"/>
    </location>
</feature>
<comment type="similarity">
    <text evidence="2">Belongs to the UPF0702 family.</text>
</comment>
<feature type="transmembrane region" description="Helical" evidence="7">
    <location>
        <begin position="56"/>
        <end position="73"/>
    </location>
</feature>
<dbReference type="PANTHER" id="PTHR34582">
    <property type="entry name" value="UPF0702 TRANSMEMBRANE PROTEIN YCAP"/>
    <property type="match status" value="1"/>
</dbReference>
<evidence type="ECO:0000313" key="9">
    <source>
        <dbReference type="EMBL" id="MBS9523013.1"/>
    </source>
</evidence>
<dbReference type="RefSeq" id="WP_213943881.1">
    <property type="nucleotide sequence ID" value="NZ_JAHCMY010000001.1"/>
</dbReference>
<organism evidence="9 10">
    <name type="scientific">Litoribacter ruber</name>
    <dbReference type="NCBI Taxonomy" id="702568"/>
    <lineage>
        <taxon>Bacteria</taxon>
        <taxon>Pseudomonadati</taxon>
        <taxon>Bacteroidota</taxon>
        <taxon>Cytophagia</taxon>
        <taxon>Cytophagales</taxon>
        <taxon>Cyclobacteriaceae</taxon>
        <taxon>Litoribacter</taxon>
    </lineage>
</organism>
<evidence type="ECO:0000256" key="3">
    <source>
        <dbReference type="ARBA" id="ARBA00022475"/>
    </source>
</evidence>
<sequence length="231" mass="25792">MTLLEIGLSDYHRFIFGKVPEAFLLEVVLRTVFVYALLMVSMRLMGKRMTSQLSRLEMASMVALAAAIGVPVLAPEQGLLDALIIAVIVVFSQRLISWTNSKNERFERIVQGDVATIIEDGVLDIKTMEKTLISKERLKAQLRSEKLIHTGQVKRLYFESNGSFSLVEDKDPKPGLLLLPAIDQEFIREVTEEVQIIICSRCASKASTRHDFMCNNCGNTATEKAVIAKSS</sequence>
<keyword evidence="5 7" id="KW-1133">Transmembrane helix</keyword>
<evidence type="ECO:0000256" key="4">
    <source>
        <dbReference type="ARBA" id="ARBA00022692"/>
    </source>
</evidence>
<keyword evidence="4 7" id="KW-0812">Transmembrane</keyword>
<evidence type="ECO:0000256" key="7">
    <source>
        <dbReference type="SAM" id="Phobius"/>
    </source>
</evidence>
<dbReference type="GO" id="GO:0005886">
    <property type="term" value="C:plasma membrane"/>
    <property type="evidence" value="ECO:0007669"/>
    <property type="project" value="UniProtKB-SubCell"/>
</dbReference>
<keyword evidence="6 7" id="KW-0472">Membrane</keyword>
<comment type="caution">
    <text evidence="9">The sequence shown here is derived from an EMBL/GenBank/DDBJ whole genome shotgun (WGS) entry which is preliminary data.</text>
</comment>
<dbReference type="InterPro" id="IPR023090">
    <property type="entry name" value="UPF0702_alpha/beta_dom_sf"/>
</dbReference>
<dbReference type="Proteomes" id="UP001319104">
    <property type="component" value="Unassembled WGS sequence"/>
</dbReference>
<evidence type="ECO:0000256" key="5">
    <source>
        <dbReference type="ARBA" id="ARBA00022989"/>
    </source>
</evidence>
<evidence type="ECO:0000256" key="6">
    <source>
        <dbReference type="ARBA" id="ARBA00023136"/>
    </source>
</evidence>
<feature type="transmembrane region" description="Helical" evidence="7">
    <location>
        <begin position="22"/>
        <end position="44"/>
    </location>
</feature>
<accession>A0AAP2G418</accession>